<dbReference type="PANTHER" id="PTHR36150">
    <property type="entry name" value="DNA GYRASE INHIBITOR YACG"/>
    <property type="match status" value="1"/>
</dbReference>
<feature type="binding site" evidence="3">
    <location>
        <position position="24"/>
    </location>
    <ligand>
        <name>Zn(2+)</name>
        <dbReference type="ChEBI" id="CHEBI:29105"/>
    </ligand>
</feature>
<evidence type="ECO:0000313" key="5">
    <source>
        <dbReference type="EMBL" id="OIS93258.1"/>
    </source>
</evidence>
<comment type="function">
    <text evidence="3">Inhibits all the catalytic activities of DNA gyrase by preventing its interaction with DNA. Acts by binding directly to the C-terminal domain of GyrB, which probably disrupts DNA binding by the gyrase.</text>
</comment>
<dbReference type="RefSeq" id="WP_071631905.1">
    <property type="nucleotide sequence ID" value="NZ_MOEC01000010.1"/>
</dbReference>
<keyword evidence="2 3" id="KW-0862">Zinc</keyword>
<evidence type="ECO:0000256" key="2">
    <source>
        <dbReference type="ARBA" id="ARBA00022833"/>
    </source>
</evidence>
<comment type="caution">
    <text evidence="5">The sequence shown here is derived from an EMBL/GenBank/DDBJ whole genome shotgun (WGS) entry which is preliminary data.</text>
</comment>
<dbReference type="OrthoDB" id="9809663at2"/>
<evidence type="ECO:0000313" key="6">
    <source>
        <dbReference type="Proteomes" id="UP000182985"/>
    </source>
</evidence>
<dbReference type="InterPro" id="IPR005584">
    <property type="entry name" value="DNA_gyrase_inhibitor_YacG"/>
</dbReference>
<feature type="binding site" evidence="3">
    <location>
        <position position="43"/>
    </location>
    <ligand>
        <name>Zn(2+)</name>
        <dbReference type="ChEBI" id="CHEBI:29105"/>
    </ligand>
</feature>
<dbReference type="SUPFAM" id="SSF57716">
    <property type="entry name" value="Glucocorticoid receptor-like (DNA-binding domain)"/>
    <property type="match status" value="1"/>
</dbReference>
<accession>A0A1J6I2Z8</accession>
<evidence type="ECO:0000256" key="3">
    <source>
        <dbReference type="HAMAP-Rule" id="MF_00649"/>
    </source>
</evidence>
<dbReference type="GO" id="GO:0008657">
    <property type="term" value="F:DNA topoisomerase type II (double strand cut, ATP-hydrolyzing) inhibitor activity"/>
    <property type="evidence" value="ECO:0007669"/>
    <property type="project" value="UniProtKB-UniRule"/>
</dbReference>
<reference evidence="5 6" key="1">
    <citation type="submission" date="2016-10" db="EMBL/GenBank/DDBJ databases">
        <title>The Draft Genome Sequence of the Potato Rhizosphere Bacteria Ochrobactrum sp. IPA7.2.</title>
        <authorList>
            <person name="Gogoleva N.E."/>
            <person name="Khlopko Y.A."/>
            <person name="Burygin G.L."/>
            <person name="Plotnikov A.O."/>
        </authorList>
    </citation>
    <scope>NUCLEOTIDE SEQUENCE [LARGE SCALE GENOMIC DNA]</scope>
    <source>
        <strain evidence="5 6">IPA7.2</strain>
    </source>
</reference>
<dbReference type="InterPro" id="IPR013088">
    <property type="entry name" value="Znf_NHR/GATA"/>
</dbReference>
<gene>
    <name evidence="3" type="primary">yacG</name>
    <name evidence="5" type="ORF">BLA27_11680</name>
</gene>
<comment type="similarity">
    <text evidence="3">Belongs to the DNA gyrase inhibitor YacG family.</text>
</comment>
<protein>
    <recommendedName>
        <fullName evidence="3">DNA gyrase inhibitor YacG</fullName>
    </recommendedName>
</protein>
<dbReference type="GO" id="GO:0008270">
    <property type="term" value="F:zinc ion binding"/>
    <property type="evidence" value="ECO:0007669"/>
    <property type="project" value="UniProtKB-UniRule"/>
</dbReference>
<feature type="binding site" evidence="3">
    <location>
        <position position="39"/>
    </location>
    <ligand>
        <name>Zn(2+)</name>
        <dbReference type="ChEBI" id="CHEBI:29105"/>
    </ligand>
</feature>
<feature type="region of interest" description="Disordered" evidence="4">
    <location>
        <begin position="1"/>
        <end position="36"/>
    </location>
</feature>
<keyword evidence="1 3" id="KW-0479">Metal-binding</keyword>
<comment type="subunit">
    <text evidence="3">Interacts with GyrB.</text>
</comment>
<evidence type="ECO:0000256" key="1">
    <source>
        <dbReference type="ARBA" id="ARBA00022723"/>
    </source>
</evidence>
<dbReference type="GO" id="GO:0006355">
    <property type="term" value="P:regulation of DNA-templated transcription"/>
    <property type="evidence" value="ECO:0007669"/>
    <property type="project" value="InterPro"/>
</dbReference>
<dbReference type="Proteomes" id="UP000182985">
    <property type="component" value="Unassembled WGS sequence"/>
</dbReference>
<dbReference type="NCBIfam" id="NF002362">
    <property type="entry name" value="PRK01343.1"/>
    <property type="match status" value="1"/>
</dbReference>
<dbReference type="AlphaFoldDB" id="A0A1J6I2Z8"/>
<dbReference type="Pfam" id="PF03884">
    <property type="entry name" value="YacG"/>
    <property type="match status" value="1"/>
</dbReference>
<name>A0A1J6I2Z8_9HYPH</name>
<dbReference type="HAMAP" id="MF_00649">
    <property type="entry name" value="DNA_gyrase_inhibitor_YacG"/>
    <property type="match status" value="1"/>
</dbReference>
<evidence type="ECO:0000256" key="4">
    <source>
        <dbReference type="SAM" id="MobiDB-lite"/>
    </source>
</evidence>
<proteinExistence type="inferred from homology"/>
<sequence length="89" mass="9807">MSDKKDISTAAGARVTPLRPTRPCPECGKPSSRESYPFCSPRCKSIDLNRWLSGSYVLPGKPIDEEEEEGNKASLKVASSNRISYLSKM</sequence>
<feature type="binding site" evidence="3">
    <location>
        <position position="27"/>
    </location>
    <ligand>
        <name>Zn(2+)</name>
        <dbReference type="ChEBI" id="CHEBI:29105"/>
    </ligand>
</feature>
<organism evidence="5 6">
    <name type="scientific">Brucella cytisi</name>
    <dbReference type="NCBI Taxonomy" id="407152"/>
    <lineage>
        <taxon>Bacteria</taxon>
        <taxon>Pseudomonadati</taxon>
        <taxon>Pseudomonadota</taxon>
        <taxon>Alphaproteobacteria</taxon>
        <taxon>Hyphomicrobiales</taxon>
        <taxon>Brucellaceae</taxon>
        <taxon>Brucella/Ochrobactrum group</taxon>
        <taxon>Brucella</taxon>
    </lineage>
</organism>
<dbReference type="Gene3D" id="3.30.50.10">
    <property type="entry name" value="Erythroid Transcription Factor GATA-1, subunit A"/>
    <property type="match status" value="1"/>
</dbReference>
<dbReference type="EMBL" id="MOEC01000010">
    <property type="protein sequence ID" value="OIS93258.1"/>
    <property type="molecule type" value="Genomic_DNA"/>
</dbReference>
<comment type="cofactor">
    <cofactor evidence="3">
        <name>Zn(2+)</name>
        <dbReference type="ChEBI" id="CHEBI:29105"/>
    </cofactor>
    <text evidence="3">Binds 1 zinc ion.</text>
</comment>
<keyword evidence="6" id="KW-1185">Reference proteome</keyword>
<dbReference type="PANTHER" id="PTHR36150:SF1">
    <property type="entry name" value="DNA GYRASE INHIBITOR YACG"/>
    <property type="match status" value="1"/>
</dbReference>